<keyword evidence="3" id="KW-1185">Reference proteome</keyword>
<dbReference type="EMBL" id="BAABBO010000002">
    <property type="protein sequence ID" value="GAA3952892.1"/>
    <property type="molecule type" value="Genomic_DNA"/>
</dbReference>
<dbReference type="Pfam" id="PF01177">
    <property type="entry name" value="Asp_Glu_race"/>
    <property type="match status" value="1"/>
</dbReference>
<dbReference type="Proteomes" id="UP001501337">
    <property type="component" value="Unassembled WGS sequence"/>
</dbReference>
<dbReference type="InterPro" id="IPR015942">
    <property type="entry name" value="Asp/Glu/hydantoin_racemase"/>
</dbReference>
<dbReference type="RefSeq" id="WP_344803911.1">
    <property type="nucleotide sequence ID" value="NZ_BAABBO010000002.1"/>
</dbReference>
<evidence type="ECO:0000313" key="3">
    <source>
        <dbReference type="Proteomes" id="UP001501337"/>
    </source>
</evidence>
<dbReference type="InterPro" id="IPR053714">
    <property type="entry name" value="Iso_Racemase_Enz_sf"/>
</dbReference>
<protein>
    <submittedName>
        <fullName evidence="2">Aspartate/glutamate racemase family protein</fullName>
    </submittedName>
</protein>
<dbReference type="PANTHER" id="PTHR28047">
    <property type="entry name" value="PROTEIN DCG1"/>
    <property type="match status" value="1"/>
</dbReference>
<sequence>MRILLLNGNTSESITEALFAEARRHAGGETEIVATRCERGANVVASRAAEVVAASAMLEAVAAVDEPFDAVLVAISFDTAVQALRELLPVPVVGMTEAACHVATMVGSRFGVVLPGERNAAVYRERIVACGFEPRFAGMRVVGSSAAALYADPENALEAIRIAAQALVDEDRCDAVILAGAALVGLHRRIQADCPVPLIDGIACGVGMLESLVRLKLPKPRAGSYAAPAPAQLQNIDPALAALFACPAVDRTHPGFRTEGDHDHEY</sequence>
<gene>
    <name evidence="2" type="ORF">GCM10022278_09790</name>
</gene>
<name>A0ABP7NRW2_9GAMM</name>
<dbReference type="PANTHER" id="PTHR28047:SF5">
    <property type="entry name" value="PROTEIN DCG1"/>
    <property type="match status" value="1"/>
</dbReference>
<accession>A0ABP7NRW2</accession>
<evidence type="ECO:0000313" key="2">
    <source>
        <dbReference type="EMBL" id="GAA3952892.1"/>
    </source>
</evidence>
<comment type="caution">
    <text evidence="2">The sequence shown here is derived from an EMBL/GenBank/DDBJ whole genome shotgun (WGS) entry which is preliminary data.</text>
</comment>
<organism evidence="2 3">
    <name type="scientific">Allohahella marinimesophila</name>
    <dbReference type="NCBI Taxonomy" id="1054972"/>
    <lineage>
        <taxon>Bacteria</taxon>
        <taxon>Pseudomonadati</taxon>
        <taxon>Pseudomonadota</taxon>
        <taxon>Gammaproteobacteria</taxon>
        <taxon>Oceanospirillales</taxon>
        <taxon>Hahellaceae</taxon>
        <taxon>Allohahella</taxon>
    </lineage>
</organism>
<reference evidence="3" key="1">
    <citation type="journal article" date="2019" name="Int. J. Syst. Evol. Microbiol.">
        <title>The Global Catalogue of Microorganisms (GCM) 10K type strain sequencing project: providing services to taxonomists for standard genome sequencing and annotation.</title>
        <authorList>
            <consortium name="The Broad Institute Genomics Platform"/>
            <consortium name="The Broad Institute Genome Sequencing Center for Infectious Disease"/>
            <person name="Wu L."/>
            <person name="Ma J."/>
        </authorList>
    </citation>
    <scope>NUCLEOTIDE SEQUENCE [LARGE SCALE GENOMIC DNA]</scope>
    <source>
        <strain evidence="3">JCM 17555</strain>
    </source>
</reference>
<dbReference type="Gene3D" id="3.40.50.12500">
    <property type="match status" value="1"/>
</dbReference>
<comment type="similarity">
    <text evidence="1">Belongs to the HyuE racemase family.</text>
</comment>
<proteinExistence type="inferred from homology"/>
<evidence type="ECO:0000256" key="1">
    <source>
        <dbReference type="ARBA" id="ARBA00038414"/>
    </source>
</evidence>
<dbReference type="InterPro" id="IPR052186">
    <property type="entry name" value="Hydantoin_racemase-like"/>
</dbReference>